<dbReference type="EMBL" id="FMWO01000044">
    <property type="protein sequence ID" value="SCZ85271.1"/>
    <property type="molecule type" value="Genomic_DNA"/>
</dbReference>
<keyword evidence="3 10" id="KW-0285">Flavoprotein</keyword>
<evidence type="ECO:0000256" key="4">
    <source>
        <dbReference type="ARBA" id="ARBA00022679"/>
    </source>
</evidence>
<sequence length="305" mass="33603">MKLCHYAFKAMGTPCSMQLYSRRFTVAEATSKLVIQDIKRLEAKYSRYLDNSYLSRINQVAASGGEIRVDPETASLLDYAAACYRESGGLFDITSGALHRAWNFKSGLIPTKNIIKTALKTVGWKKLRWENPSLIFPIAGMELDLGGVVKEYAVDRAVTICWEAGIRNGMINLGGDIRVIGPHADGRPWRVGISHPRRRDVVLQTLELYEGGLASSGDYERCITLNGVRYGHILNPKTGWPVRHIAAVSVLGELCVVAGSAATIGMLKEDQADKWLRKLGLPHLWVTVDGETGGSLMKNLNQTSL</sequence>
<feature type="binding site" evidence="11">
    <location>
        <position position="147"/>
    </location>
    <ligand>
        <name>Mg(2+)</name>
        <dbReference type="ChEBI" id="CHEBI:18420"/>
    </ligand>
</feature>
<dbReference type="STRING" id="51642.NSMM_370050"/>
<evidence type="ECO:0000256" key="2">
    <source>
        <dbReference type="ARBA" id="ARBA00016337"/>
    </source>
</evidence>
<comment type="catalytic activity">
    <reaction evidence="9 10">
        <text>L-threonyl-[protein] + FAD = FMN-L-threonyl-[protein] + AMP + H(+)</text>
        <dbReference type="Rhea" id="RHEA:36847"/>
        <dbReference type="Rhea" id="RHEA-COMP:11060"/>
        <dbReference type="Rhea" id="RHEA-COMP:11061"/>
        <dbReference type="ChEBI" id="CHEBI:15378"/>
        <dbReference type="ChEBI" id="CHEBI:30013"/>
        <dbReference type="ChEBI" id="CHEBI:57692"/>
        <dbReference type="ChEBI" id="CHEBI:74257"/>
        <dbReference type="ChEBI" id="CHEBI:456215"/>
        <dbReference type="EC" id="2.7.1.180"/>
    </reaction>
</comment>
<protein>
    <recommendedName>
        <fullName evidence="2 10">FAD:protein FMN transferase</fullName>
        <ecNumber evidence="1 10">2.7.1.180</ecNumber>
    </recommendedName>
    <alternativeName>
        <fullName evidence="8 10">Flavin transferase</fullName>
    </alternativeName>
</protein>
<organism evidence="12 13">
    <name type="scientific">Nitrosomonas mobilis</name>
    <dbReference type="NCBI Taxonomy" id="51642"/>
    <lineage>
        <taxon>Bacteria</taxon>
        <taxon>Pseudomonadati</taxon>
        <taxon>Pseudomonadota</taxon>
        <taxon>Betaproteobacteria</taxon>
        <taxon>Nitrosomonadales</taxon>
        <taxon>Nitrosomonadaceae</taxon>
        <taxon>Nitrosomonas</taxon>
    </lineage>
</organism>
<comment type="similarity">
    <text evidence="10">Belongs to the ApbE family.</text>
</comment>
<dbReference type="Gene3D" id="3.10.520.10">
    <property type="entry name" value="ApbE-like domains"/>
    <property type="match status" value="1"/>
</dbReference>
<dbReference type="AlphaFoldDB" id="A0A1G5SFC9"/>
<dbReference type="InterPro" id="IPR024932">
    <property type="entry name" value="ApbE"/>
</dbReference>
<keyword evidence="7 10" id="KW-0460">Magnesium</keyword>
<keyword evidence="5 10" id="KW-0479">Metal-binding</keyword>
<evidence type="ECO:0000256" key="7">
    <source>
        <dbReference type="ARBA" id="ARBA00022842"/>
    </source>
</evidence>
<evidence type="ECO:0000256" key="10">
    <source>
        <dbReference type="PIRNR" id="PIRNR006268"/>
    </source>
</evidence>
<accession>A0A1G5SFC9</accession>
<keyword evidence="13" id="KW-1185">Reference proteome</keyword>
<evidence type="ECO:0000256" key="1">
    <source>
        <dbReference type="ARBA" id="ARBA00011955"/>
    </source>
</evidence>
<gene>
    <name evidence="12" type="ORF">NSMM_370050</name>
</gene>
<keyword evidence="4 10" id="KW-0808">Transferase</keyword>
<evidence type="ECO:0000256" key="8">
    <source>
        <dbReference type="ARBA" id="ARBA00031306"/>
    </source>
</evidence>
<keyword evidence="6 10" id="KW-0274">FAD</keyword>
<dbReference type="InterPro" id="IPR003374">
    <property type="entry name" value="ApbE-like_sf"/>
</dbReference>
<keyword evidence="12" id="KW-0449">Lipoprotein</keyword>
<evidence type="ECO:0000313" key="12">
    <source>
        <dbReference type="EMBL" id="SCZ85271.1"/>
    </source>
</evidence>
<dbReference type="Proteomes" id="UP000198729">
    <property type="component" value="Unassembled WGS sequence"/>
</dbReference>
<evidence type="ECO:0000256" key="5">
    <source>
        <dbReference type="ARBA" id="ARBA00022723"/>
    </source>
</evidence>
<dbReference type="PIRSF" id="PIRSF006268">
    <property type="entry name" value="ApbE"/>
    <property type="match status" value="1"/>
</dbReference>
<dbReference type="SUPFAM" id="SSF143631">
    <property type="entry name" value="ApbE-like"/>
    <property type="match status" value="1"/>
</dbReference>
<dbReference type="OrthoDB" id="9778595at2"/>
<dbReference type="PANTHER" id="PTHR30040">
    <property type="entry name" value="THIAMINE BIOSYNTHESIS LIPOPROTEIN APBE"/>
    <property type="match status" value="1"/>
</dbReference>
<dbReference type="Pfam" id="PF02424">
    <property type="entry name" value="ApbE"/>
    <property type="match status" value="1"/>
</dbReference>
<dbReference type="GO" id="GO:0046872">
    <property type="term" value="F:metal ion binding"/>
    <property type="evidence" value="ECO:0007669"/>
    <property type="project" value="UniProtKB-UniRule"/>
</dbReference>
<evidence type="ECO:0000256" key="6">
    <source>
        <dbReference type="ARBA" id="ARBA00022827"/>
    </source>
</evidence>
<evidence type="ECO:0000256" key="9">
    <source>
        <dbReference type="ARBA" id="ARBA00048540"/>
    </source>
</evidence>
<dbReference type="GO" id="GO:0016740">
    <property type="term" value="F:transferase activity"/>
    <property type="evidence" value="ECO:0007669"/>
    <property type="project" value="UniProtKB-UniRule"/>
</dbReference>
<evidence type="ECO:0000313" key="13">
    <source>
        <dbReference type="Proteomes" id="UP000198729"/>
    </source>
</evidence>
<dbReference type="PANTHER" id="PTHR30040:SF2">
    <property type="entry name" value="FAD:PROTEIN FMN TRANSFERASE"/>
    <property type="match status" value="1"/>
</dbReference>
<comment type="cofactor">
    <cofactor evidence="11">
        <name>Mg(2+)</name>
        <dbReference type="ChEBI" id="CHEBI:18420"/>
    </cofactor>
    <cofactor evidence="11">
        <name>Mn(2+)</name>
        <dbReference type="ChEBI" id="CHEBI:29035"/>
    </cofactor>
    <text evidence="11">Magnesium. Can also use manganese.</text>
</comment>
<evidence type="ECO:0000256" key="3">
    <source>
        <dbReference type="ARBA" id="ARBA00022630"/>
    </source>
</evidence>
<name>A0A1G5SFC9_9PROT</name>
<proteinExistence type="inferred from homology"/>
<dbReference type="EC" id="2.7.1.180" evidence="1 10"/>
<feature type="binding site" evidence="11">
    <location>
        <position position="263"/>
    </location>
    <ligand>
        <name>Mg(2+)</name>
        <dbReference type="ChEBI" id="CHEBI:18420"/>
    </ligand>
</feature>
<evidence type="ECO:0000256" key="11">
    <source>
        <dbReference type="PIRSR" id="PIRSR006268-2"/>
    </source>
</evidence>
<reference evidence="12 13" key="1">
    <citation type="submission" date="2016-10" db="EMBL/GenBank/DDBJ databases">
        <authorList>
            <person name="de Groot N.N."/>
        </authorList>
    </citation>
    <scope>NUCLEOTIDE SEQUENCE [LARGE SCALE GENOMIC DNA]</scope>
    <source>
        <strain evidence="12">1</strain>
    </source>
</reference>